<organism evidence="3 4">
    <name type="scientific">Streptococcus ovuberis</name>
    <dbReference type="NCBI Taxonomy" id="1936207"/>
    <lineage>
        <taxon>Bacteria</taxon>
        <taxon>Bacillati</taxon>
        <taxon>Bacillota</taxon>
        <taxon>Bacilli</taxon>
        <taxon>Lactobacillales</taxon>
        <taxon>Streptococcaceae</taxon>
        <taxon>Streptococcus</taxon>
    </lineage>
</organism>
<dbReference type="SUPFAM" id="SSF56219">
    <property type="entry name" value="DNase I-like"/>
    <property type="match status" value="1"/>
</dbReference>
<sequence>MKKSIYLISASVLTAALIHGQPITQAQFEVPSYVQATEQERPVTALSDLRTTGEQGQVYTVSGKIISAVNAWGGNGFYIQDASGAGLYIYPNKNALGYNEGDSVQLTGTLSHFNGELQLISIAEHQLIAPTHETVATETTIGGLVPELQSTLVSLKGLTVGEIATDRFKNATFTVTDPNGQELAVRLDSRSGVNAETLMGKIGAGDKINLTGILSTYQGNNQLKPFTLDQFEVVEKAGSSALEPTTESLKIGQIQGTSHESAYANKSVTVKDVIVTYIDTNNRFFVQDLVPDGDIHTSDGINVYLPKHGVTVGDVLTITGTVEEYFGSGYAEKETTDLTITQIKANQIEKTGTAEVPAPIVLGVDRLIPDGIIDNDGLSSFDPEEDAIDFWESLEGMLVAVDDAKILGPSKYKELYVLPGNSTAQLNGSHGISLRADKENTGIVPVLLKKDFVAKAGDSFTGRLAGPVSYSYSNYKVLVNNDTLPTFNDGGLLPEKTALVKAENKLSIASYNIENFTADPAQTSETKVNRIARSFVEDLNGPDIIGLIEVQDNNGATDDGVVDANQSAARLIAAIEALGGPQYTYVDIAPENNADGGQPGGNIRVGFLYNKARVQLSEKPIGGPNEAVNWADGSLMHSVGRIAPTDPSFAGVRKSLAAEFLFKGEKVVVVANHLSSKRGDNGLYGRVQPPVLGSEVARHQQAQVLNQFAKAGIAQNPNANIVMLGDFNDFEFRRTLQLIEGDVLSNLVSRHDEADRFSYFYQGNNQSLDHILISNNLLERAEFDMIHVNSPFMEEHGRASDHDPLLLQLQLEPKEQTKPQEPTPTTQNPVTTETQTSVTEPATTQTPPTSQSTPQTSVTTRRPNDQSVGTPTTPTTGQQPGGKNQNTSASSRQEKATDAKEQEALQETRNRGSKRVLPRTGTTENKGIMIGLLLLGSLLSIRELPRKK</sequence>
<name>A0A7X6MX59_9STRE</name>
<dbReference type="PANTHER" id="PTHR42834:SF1">
    <property type="entry name" value="ENDONUCLEASE_EXONUCLEASE_PHOSPHATASE FAMILY PROTEIN (AFU_ORTHOLOGUE AFUA_3G09210)"/>
    <property type="match status" value="1"/>
</dbReference>
<feature type="compositionally biased region" description="Basic and acidic residues" evidence="1">
    <location>
        <begin position="892"/>
        <end position="910"/>
    </location>
</feature>
<dbReference type="Proteomes" id="UP000522720">
    <property type="component" value="Unassembled WGS sequence"/>
</dbReference>
<dbReference type="GO" id="GO:0003824">
    <property type="term" value="F:catalytic activity"/>
    <property type="evidence" value="ECO:0007669"/>
    <property type="project" value="InterPro"/>
</dbReference>
<dbReference type="Pfam" id="PF03372">
    <property type="entry name" value="Exo_endo_phos"/>
    <property type="match status" value="1"/>
</dbReference>
<feature type="compositionally biased region" description="Low complexity" evidence="1">
    <location>
        <begin position="869"/>
        <end position="882"/>
    </location>
</feature>
<dbReference type="InterPro" id="IPR005135">
    <property type="entry name" value="Endo/exonuclease/phosphatase"/>
</dbReference>
<dbReference type="Gene3D" id="3.60.10.10">
    <property type="entry name" value="Endonuclease/exonuclease/phosphatase"/>
    <property type="match status" value="1"/>
</dbReference>
<evidence type="ECO:0000256" key="1">
    <source>
        <dbReference type="SAM" id="MobiDB-lite"/>
    </source>
</evidence>
<dbReference type="CDD" id="cd04486">
    <property type="entry name" value="YhcR_OBF_like"/>
    <property type="match status" value="2"/>
</dbReference>
<evidence type="ECO:0000313" key="4">
    <source>
        <dbReference type="Proteomes" id="UP000522720"/>
    </source>
</evidence>
<dbReference type="RefSeq" id="WP_168548158.1">
    <property type="nucleotide sequence ID" value="NZ_JAAXPR010000001.1"/>
</dbReference>
<reference evidence="3 4" key="1">
    <citation type="submission" date="2020-04" db="EMBL/GenBank/DDBJ databases">
        <title>MicrobeNet Type strains.</title>
        <authorList>
            <person name="Nicholson A.C."/>
        </authorList>
    </citation>
    <scope>NUCLEOTIDE SEQUENCE [LARGE SCALE GENOMIC DNA]</scope>
    <source>
        <strain evidence="3 4">CCUG 69612</strain>
    </source>
</reference>
<protein>
    <submittedName>
        <fullName evidence="3">Nuclease</fullName>
    </submittedName>
</protein>
<comment type="caution">
    <text evidence="3">The sequence shown here is derived from an EMBL/GenBank/DDBJ whole genome shotgun (WGS) entry which is preliminary data.</text>
</comment>
<feature type="compositionally biased region" description="Low complexity" evidence="1">
    <location>
        <begin position="819"/>
        <end position="836"/>
    </location>
</feature>
<feature type="domain" description="Endonuclease/exonuclease/phosphatase" evidence="2">
    <location>
        <begin position="509"/>
        <end position="802"/>
    </location>
</feature>
<evidence type="ECO:0000313" key="3">
    <source>
        <dbReference type="EMBL" id="NKZ19394.1"/>
    </source>
</evidence>
<feature type="region of interest" description="Disordered" evidence="1">
    <location>
        <begin position="813"/>
        <end position="921"/>
    </location>
</feature>
<dbReference type="AlphaFoldDB" id="A0A7X6MX59"/>
<dbReference type="EMBL" id="JAAXPR010000001">
    <property type="protein sequence ID" value="NKZ19394.1"/>
    <property type="molecule type" value="Genomic_DNA"/>
</dbReference>
<proteinExistence type="predicted"/>
<dbReference type="PANTHER" id="PTHR42834">
    <property type="entry name" value="ENDONUCLEASE/EXONUCLEASE/PHOSPHATASE FAMILY PROTEIN (AFU_ORTHOLOGUE AFUA_3G09210)"/>
    <property type="match status" value="1"/>
</dbReference>
<accession>A0A7X6MX59</accession>
<gene>
    <name evidence="3" type="ORF">HF992_00750</name>
</gene>
<keyword evidence="4" id="KW-1185">Reference proteome</keyword>
<feature type="compositionally biased region" description="Low complexity" evidence="1">
    <location>
        <begin position="843"/>
        <end position="860"/>
    </location>
</feature>
<evidence type="ECO:0000259" key="2">
    <source>
        <dbReference type="Pfam" id="PF03372"/>
    </source>
</evidence>
<dbReference type="InterPro" id="IPR036691">
    <property type="entry name" value="Endo/exonu/phosph_ase_sf"/>
</dbReference>